<protein>
    <recommendedName>
        <fullName evidence="2">DRBM domain-containing protein</fullName>
    </recommendedName>
</protein>
<dbReference type="Proteomes" id="UP001061958">
    <property type="component" value="Unassembled WGS sequence"/>
</dbReference>
<dbReference type="AlphaFoldDB" id="A0A9C7PT76"/>
<reference evidence="3" key="2">
    <citation type="submission" date="2022-01" db="EMBL/GenBank/DDBJ databases">
        <authorList>
            <person name="Hirooka S."/>
            <person name="Miyagishima S.Y."/>
        </authorList>
    </citation>
    <scope>NUCLEOTIDE SEQUENCE</scope>
    <source>
        <strain evidence="3">NBRC 102759</strain>
    </source>
</reference>
<gene>
    <name evidence="3" type="ORF">GpartN1_g1735.t1</name>
</gene>
<dbReference type="Gene3D" id="3.30.160.20">
    <property type="match status" value="1"/>
</dbReference>
<comment type="caution">
    <text evidence="3">The sequence shown here is derived from an EMBL/GenBank/DDBJ whole genome shotgun (WGS) entry which is preliminary data.</text>
</comment>
<dbReference type="PROSITE" id="PS50137">
    <property type="entry name" value="DS_RBD"/>
    <property type="match status" value="1"/>
</dbReference>
<dbReference type="SUPFAM" id="SSF54768">
    <property type="entry name" value="dsRNA-binding domain-like"/>
    <property type="match status" value="1"/>
</dbReference>
<sequence>MNFSSAPEFHFRLLGDFERSSYKSDNVLLNEIATKINSRPEEFYEDASSPEQNVWTCTLRWSNLGPFKGTGRNKKEAKAEACRLAMDAIEERHQYYVDLVKSGIKQVPQNSSRLPPFSSRVPENLLQYLKETKTTGHVSNEKGTEQQRANTSAVAEVNLESDLSVFVVEKPSYIFMIDLDNSTHMLNGLIQDCKRYRLRGVLLEGYAGRVYENPNLPVIVKIIKTPSSVKNAADFMMAYRAAIRACEYRDSTEKPTIVIISKDLGLEAIVVMLKKELFDAYHCCSADETRNLFETWKQQSSDTEQAQPTKREDYLSM</sequence>
<evidence type="ECO:0000313" key="3">
    <source>
        <dbReference type="EMBL" id="GJQ09944.1"/>
    </source>
</evidence>
<accession>A0A9C7PT76</accession>
<dbReference type="GO" id="GO:0003723">
    <property type="term" value="F:RNA binding"/>
    <property type="evidence" value="ECO:0007669"/>
    <property type="project" value="UniProtKB-UniRule"/>
</dbReference>
<evidence type="ECO:0000256" key="1">
    <source>
        <dbReference type="PROSITE-ProRule" id="PRU00266"/>
    </source>
</evidence>
<evidence type="ECO:0000313" key="4">
    <source>
        <dbReference type="Proteomes" id="UP001061958"/>
    </source>
</evidence>
<keyword evidence="4" id="KW-1185">Reference proteome</keyword>
<organism evidence="3 4">
    <name type="scientific">Galdieria partita</name>
    <dbReference type="NCBI Taxonomy" id="83374"/>
    <lineage>
        <taxon>Eukaryota</taxon>
        <taxon>Rhodophyta</taxon>
        <taxon>Bangiophyceae</taxon>
        <taxon>Galdieriales</taxon>
        <taxon>Galdieriaceae</taxon>
        <taxon>Galdieria</taxon>
    </lineage>
</organism>
<dbReference type="CDD" id="cd00048">
    <property type="entry name" value="DSRM_SF"/>
    <property type="match status" value="1"/>
</dbReference>
<dbReference type="OrthoDB" id="112668at2759"/>
<name>A0A9C7PT76_9RHOD</name>
<evidence type="ECO:0000259" key="2">
    <source>
        <dbReference type="PROSITE" id="PS50137"/>
    </source>
</evidence>
<feature type="domain" description="DRBM" evidence="2">
    <location>
        <begin position="68"/>
        <end position="91"/>
    </location>
</feature>
<reference evidence="3" key="1">
    <citation type="journal article" date="2022" name="Proc. Natl. Acad. Sci. U.S.A.">
        <title>Life cycle and functional genomics of the unicellular red alga Galdieria for elucidating algal and plant evolution and industrial use.</title>
        <authorList>
            <person name="Hirooka S."/>
            <person name="Itabashi T."/>
            <person name="Ichinose T.M."/>
            <person name="Onuma R."/>
            <person name="Fujiwara T."/>
            <person name="Yamashita S."/>
            <person name="Jong L.W."/>
            <person name="Tomita R."/>
            <person name="Iwane A.H."/>
            <person name="Miyagishima S.Y."/>
        </authorList>
    </citation>
    <scope>NUCLEOTIDE SEQUENCE</scope>
    <source>
        <strain evidence="3">NBRC 102759</strain>
    </source>
</reference>
<dbReference type="EMBL" id="BQMJ01000012">
    <property type="protein sequence ID" value="GJQ09944.1"/>
    <property type="molecule type" value="Genomic_DNA"/>
</dbReference>
<proteinExistence type="predicted"/>
<dbReference type="Pfam" id="PF00035">
    <property type="entry name" value="dsrm"/>
    <property type="match status" value="1"/>
</dbReference>
<keyword evidence="1" id="KW-0694">RNA-binding</keyword>
<dbReference type="InterPro" id="IPR014720">
    <property type="entry name" value="dsRBD_dom"/>
</dbReference>